<organism evidence="2 3">
    <name type="scientific">Microbulbifer rhizosphaerae</name>
    <dbReference type="NCBI Taxonomy" id="1562603"/>
    <lineage>
        <taxon>Bacteria</taxon>
        <taxon>Pseudomonadati</taxon>
        <taxon>Pseudomonadota</taxon>
        <taxon>Gammaproteobacteria</taxon>
        <taxon>Cellvibrionales</taxon>
        <taxon>Microbulbiferaceae</taxon>
        <taxon>Microbulbifer</taxon>
    </lineage>
</organism>
<keyword evidence="3" id="KW-1185">Reference proteome</keyword>
<accession>A0A7W4Z9G6</accession>
<dbReference type="Proteomes" id="UP000535937">
    <property type="component" value="Unassembled WGS sequence"/>
</dbReference>
<dbReference type="SUPFAM" id="SSF50475">
    <property type="entry name" value="FMN-binding split barrel"/>
    <property type="match status" value="1"/>
</dbReference>
<feature type="region of interest" description="Disordered" evidence="1">
    <location>
        <begin position="79"/>
        <end position="100"/>
    </location>
</feature>
<evidence type="ECO:0000256" key="1">
    <source>
        <dbReference type="SAM" id="MobiDB-lite"/>
    </source>
</evidence>
<comment type="caution">
    <text evidence="2">The sequence shown here is derived from an EMBL/GenBank/DDBJ whole genome shotgun (WGS) entry which is preliminary data.</text>
</comment>
<dbReference type="Pfam" id="PF04299">
    <property type="entry name" value="FMN_bind_2"/>
    <property type="match status" value="1"/>
</dbReference>
<dbReference type="AlphaFoldDB" id="A0A7W4Z9G6"/>
<dbReference type="PANTHER" id="PTHR35802">
    <property type="entry name" value="PROTEASE SYNTHASE AND SPORULATION PROTEIN PAI 2"/>
    <property type="match status" value="1"/>
</dbReference>
<sequence length="114" mass="12292">MVPTWNYVAVHARGSLRVVDDPHWLREQLEGLTGQQEAGAPSPWSVADAPEDFIEKLSAAIVGMELSIDTLEGKWKVSQNQRRATREGVAGGLRERAGHGDGDMAALVESAIGD</sequence>
<gene>
    <name evidence="2" type="ORF">FHS09_002500</name>
</gene>
<evidence type="ECO:0000313" key="3">
    <source>
        <dbReference type="Proteomes" id="UP000535937"/>
    </source>
</evidence>
<evidence type="ECO:0000313" key="2">
    <source>
        <dbReference type="EMBL" id="MBB3061662.1"/>
    </source>
</evidence>
<dbReference type="InterPro" id="IPR007396">
    <property type="entry name" value="TR_PAI2-type"/>
</dbReference>
<dbReference type="PANTHER" id="PTHR35802:SF1">
    <property type="entry name" value="PROTEASE SYNTHASE AND SPORULATION PROTEIN PAI 2"/>
    <property type="match status" value="1"/>
</dbReference>
<dbReference type="Gene3D" id="2.30.110.10">
    <property type="entry name" value="Electron Transport, Fmn-binding Protein, Chain A"/>
    <property type="match status" value="1"/>
</dbReference>
<protein>
    <submittedName>
        <fullName evidence="2">Putative FMN-binding regulatory protein PaiB</fullName>
    </submittedName>
</protein>
<reference evidence="2 3" key="1">
    <citation type="submission" date="2020-08" db="EMBL/GenBank/DDBJ databases">
        <title>Genomic Encyclopedia of Type Strains, Phase III (KMG-III): the genomes of soil and plant-associated and newly described type strains.</title>
        <authorList>
            <person name="Whitman W."/>
        </authorList>
    </citation>
    <scope>NUCLEOTIDE SEQUENCE [LARGE SCALE GENOMIC DNA]</scope>
    <source>
        <strain evidence="2 3">CECT 8799</strain>
    </source>
</reference>
<proteinExistence type="predicted"/>
<dbReference type="InterPro" id="IPR012349">
    <property type="entry name" value="Split_barrel_FMN-bd"/>
</dbReference>
<name>A0A7W4Z9G6_9GAMM</name>
<dbReference type="EMBL" id="JACHWZ010000010">
    <property type="protein sequence ID" value="MBB3061662.1"/>
    <property type="molecule type" value="Genomic_DNA"/>
</dbReference>